<dbReference type="GO" id="GO:0006506">
    <property type="term" value="P:GPI anchor biosynthetic process"/>
    <property type="evidence" value="ECO:0007669"/>
    <property type="project" value="TreeGrafter"/>
</dbReference>
<feature type="region of interest" description="Disordered" evidence="1">
    <location>
        <begin position="267"/>
        <end position="287"/>
    </location>
</feature>
<dbReference type="Gene3D" id="3.60.10.10">
    <property type="entry name" value="Endonuclease/exonuclease/phosphatase"/>
    <property type="match status" value="1"/>
</dbReference>
<dbReference type="PANTHER" id="PTHR14859">
    <property type="entry name" value="CALCOFLUOR WHITE HYPERSENSITIVE PROTEIN PRECURSOR"/>
    <property type="match status" value="1"/>
</dbReference>
<feature type="compositionally biased region" description="Basic and acidic residues" evidence="1">
    <location>
        <begin position="8"/>
        <end position="26"/>
    </location>
</feature>
<gene>
    <name evidence="3" type="ordered locus">RC1_2866</name>
</gene>
<protein>
    <submittedName>
        <fullName evidence="3">Endonuclease</fullName>
    </submittedName>
</protein>
<dbReference type="Pfam" id="PF03372">
    <property type="entry name" value="Exo_endo_phos"/>
    <property type="match status" value="1"/>
</dbReference>
<feature type="domain" description="Endonuclease/exonuclease/phosphatase" evidence="2">
    <location>
        <begin position="41"/>
        <end position="256"/>
    </location>
</feature>
<dbReference type="RefSeq" id="WP_012568016.1">
    <property type="nucleotide sequence ID" value="NC_011420.2"/>
</dbReference>
<keyword evidence="3" id="KW-0255">Endonuclease</keyword>
<organism evidence="3 4">
    <name type="scientific">Rhodospirillum centenum (strain ATCC 51521 / SW)</name>
    <dbReference type="NCBI Taxonomy" id="414684"/>
    <lineage>
        <taxon>Bacteria</taxon>
        <taxon>Pseudomonadati</taxon>
        <taxon>Pseudomonadota</taxon>
        <taxon>Alphaproteobacteria</taxon>
        <taxon>Rhodospirillales</taxon>
        <taxon>Rhodospirillaceae</taxon>
        <taxon>Rhodospirillum</taxon>
    </lineage>
</organism>
<evidence type="ECO:0000259" key="2">
    <source>
        <dbReference type="Pfam" id="PF03372"/>
    </source>
</evidence>
<dbReference type="PANTHER" id="PTHR14859:SF1">
    <property type="entry name" value="PGAP2-INTERACTING PROTEIN"/>
    <property type="match status" value="1"/>
</dbReference>
<evidence type="ECO:0000313" key="3">
    <source>
        <dbReference type="EMBL" id="ACJ00236.1"/>
    </source>
</evidence>
<dbReference type="AlphaFoldDB" id="B6IVB2"/>
<keyword evidence="3" id="KW-0540">Nuclease</keyword>
<dbReference type="HOGENOM" id="CLU_060500_3_0_5"/>
<dbReference type="InterPro" id="IPR051916">
    <property type="entry name" value="GPI-anchor_lipid_remodeler"/>
</dbReference>
<dbReference type="EMBL" id="CP000613">
    <property type="protein sequence ID" value="ACJ00236.1"/>
    <property type="molecule type" value="Genomic_DNA"/>
</dbReference>
<accession>B6IVB2</accession>
<dbReference type="OrthoDB" id="9813425at2"/>
<dbReference type="Proteomes" id="UP000001591">
    <property type="component" value="Chromosome"/>
</dbReference>
<name>B6IVB2_RHOCS</name>
<dbReference type="STRING" id="414684.RC1_2866"/>
<dbReference type="InterPro" id="IPR005135">
    <property type="entry name" value="Endo/exonuclease/phosphatase"/>
</dbReference>
<proteinExistence type="predicted"/>
<feature type="region of interest" description="Disordered" evidence="1">
    <location>
        <begin position="1"/>
        <end position="29"/>
    </location>
</feature>
<dbReference type="SUPFAM" id="SSF56219">
    <property type="entry name" value="DNase I-like"/>
    <property type="match status" value="1"/>
</dbReference>
<dbReference type="eggNOG" id="COG3568">
    <property type="taxonomic scope" value="Bacteria"/>
</dbReference>
<dbReference type="InterPro" id="IPR036691">
    <property type="entry name" value="Endo/exonu/phosph_ase_sf"/>
</dbReference>
<sequence>MPRALPLLRRDPHRSPLRDPAERGDLRSGSVPPGYGRLCVATWNIHSCVGMDARFAPERTACVIRGLDADVVGLQEVGWHHRGEMGVDQFAFLEAATGYRALAGPTKHNRAAHYGNALLTRRPVLEVAPLDLAMPMREPRGGLCAVLDLDGVEVQVIVAHLGLDPWERNAQVTRILSFLDARPPRPTVFMGDLNEWRPKAPRLARLSERLPDCAAPRSFHARLPTLRLDRIFVSPTLHLASFEVVRSAMTRRASDHLPVRALIGVPPRDADRQAGGDRPAVGPCEFR</sequence>
<evidence type="ECO:0000256" key="1">
    <source>
        <dbReference type="SAM" id="MobiDB-lite"/>
    </source>
</evidence>
<dbReference type="GO" id="GO:0004519">
    <property type="term" value="F:endonuclease activity"/>
    <property type="evidence" value="ECO:0007669"/>
    <property type="project" value="UniProtKB-KW"/>
</dbReference>
<keyword evidence="4" id="KW-1185">Reference proteome</keyword>
<reference evidence="3 4" key="1">
    <citation type="journal article" date="2010" name="BMC Genomics">
        <title>Metabolic flexibility revealed in the genome of the cyst-forming alpha-1 proteobacterium Rhodospirillum centenum.</title>
        <authorList>
            <person name="Lu Y.K."/>
            <person name="Marden J."/>
            <person name="Han M."/>
            <person name="Swingley W.D."/>
            <person name="Mastrian S.D."/>
            <person name="Chowdhury S.R."/>
            <person name="Hao J."/>
            <person name="Helmy T."/>
            <person name="Kim S."/>
            <person name="Kurdoglu A.A."/>
            <person name="Matthies H.J."/>
            <person name="Rollo D."/>
            <person name="Stothard P."/>
            <person name="Blankenship R.E."/>
            <person name="Bauer C.E."/>
            <person name="Touchman J.W."/>
        </authorList>
    </citation>
    <scope>NUCLEOTIDE SEQUENCE [LARGE SCALE GENOMIC DNA]</scope>
    <source>
        <strain evidence="4">ATCC 51521 / SW</strain>
    </source>
</reference>
<dbReference type="KEGG" id="rce:RC1_2866"/>
<evidence type="ECO:0000313" key="4">
    <source>
        <dbReference type="Proteomes" id="UP000001591"/>
    </source>
</evidence>
<dbReference type="GO" id="GO:0016020">
    <property type="term" value="C:membrane"/>
    <property type="evidence" value="ECO:0007669"/>
    <property type="project" value="GOC"/>
</dbReference>
<keyword evidence="3" id="KW-0378">Hydrolase</keyword>